<organism evidence="8 9">
    <name type="scientific">Streptomyces marokkonensis</name>
    <dbReference type="NCBI Taxonomy" id="324855"/>
    <lineage>
        <taxon>Bacteria</taxon>
        <taxon>Bacillati</taxon>
        <taxon>Actinomycetota</taxon>
        <taxon>Actinomycetes</taxon>
        <taxon>Kitasatosporales</taxon>
        <taxon>Streptomycetaceae</taxon>
        <taxon>Streptomyces</taxon>
    </lineage>
</organism>
<sequence length="208" mass="21236">MDLLLYLVDSGRVLLGLVFLCSVAGKLRTAHAFRSFRDGVGRLVPRLRRWKAPVAVLVVAAELSTVAALAVPGTTVLGFGLAAGLLLAFTAGLVGALRREALVSCHCFGPRGDTVALRHVVRNAVLVGVTLACLAARLAAPGAGAAPSPWLLLAGGVAVLLALLIVVMDDLASLFRPRPPSTAVPSGATAAHAVRPPGPVPGTAEVVR</sequence>
<proteinExistence type="predicted"/>
<evidence type="ECO:0000256" key="6">
    <source>
        <dbReference type="SAM" id="Phobius"/>
    </source>
</evidence>
<feature type="transmembrane region" description="Helical" evidence="6">
    <location>
        <begin position="77"/>
        <end position="98"/>
    </location>
</feature>
<keyword evidence="9" id="KW-1185">Reference proteome</keyword>
<evidence type="ECO:0000313" key="9">
    <source>
        <dbReference type="Proteomes" id="UP001601627"/>
    </source>
</evidence>
<keyword evidence="2 6" id="KW-0812">Transmembrane</keyword>
<feature type="transmembrane region" description="Helical" evidence="6">
    <location>
        <begin position="119"/>
        <end position="138"/>
    </location>
</feature>
<dbReference type="RefSeq" id="WP_388236664.1">
    <property type="nucleotide sequence ID" value="NZ_JBHVZQ010000018.1"/>
</dbReference>
<feature type="transmembrane region" description="Helical" evidence="6">
    <location>
        <begin position="50"/>
        <end position="71"/>
    </location>
</feature>
<name>A0ABW6Q9G4_9ACTN</name>
<evidence type="ECO:0000259" key="7">
    <source>
        <dbReference type="Pfam" id="PF07291"/>
    </source>
</evidence>
<feature type="transmembrane region" description="Helical" evidence="6">
    <location>
        <begin position="12"/>
        <end position="29"/>
    </location>
</feature>
<feature type="region of interest" description="Disordered" evidence="5">
    <location>
        <begin position="185"/>
        <end position="208"/>
    </location>
</feature>
<dbReference type="Pfam" id="PF07291">
    <property type="entry name" value="MauE"/>
    <property type="match status" value="1"/>
</dbReference>
<evidence type="ECO:0000256" key="4">
    <source>
        <dbReference type="ARBA" id="ARBA00023136"/>
    </source>
</evidence>
<comment type="caution">
    <text evidence="8">The sequence shown here is derived from an EMBL/GenBank/DDBJ whole genome shotgun (WGS) entry which is preliminary data.</text>
</comment>
<evidence type="ECO:0000256" key="5">
    <source>
        <dbReference type="SAM" id="MobiDB-lite"/>
    </source>
</evidence>
<keyword evidence="3 6" id="KW-1133">Transmembrane helix</keyword>
<evidence type="ECO:0000313" key="8">
    <source>
        <dbReference type="EMBL" id="MFF1275855.1"/>
    </source>
</evidence>
<evidence type="ECO:0000256" key="2">
    <source>
        <dbReference type="ARBA" id="ARBA00022692"/>
    </source>
</evidence>
<dbReference type="EMBL" id="JBHVZQ010000018">
    <property type="protein sequence ID" value="MFF1275855.1"/>
    <property type="molecule type" value="Genomic_DNA"/>
</dbReference>
<comment type="subcellular location">
    <subcellularLocation>
        <location evidence="1">Membrane</location>
        <topology evidence="1">Multi-pass membrane protein</topology>
    </subcellularLocation>
</comment>
<evidence type="ECO:0000256" key="3">
    <source>
        <dbReference type="ARBA" id="ARBA00022989"/>
    </source>
</evidence>
<feature type="transmembrane region" description="Helical" evidence="6">
    <location>
        <begin position="150"/>
        <end position="168"/>
    </location>
</feature>
<accession>A0ABW6Q9G4</accession>
<reference evidence="8 9" key="1">
    <citation type="submission" date="2024-09" db="EMBL/GenBank/DDBJ databases">
        <title>The Natural Products Discovery Center: Release of the First 8490 Sequenced Strains for Exploring Actinobacteria Biosynthetic Diversity.</title>
        <authorList>
            <person name="Kalkreuter E."/>
            <person name="Kautsar S.A."/>
            <person name="Yang D."/>
            <person name="Bader C.D."/>
            <person name="Teijaro C.N."/>
            <person name="Fluegel L."/>
            <person name="Davis C.M."/>
            <person name="Simpson J.R."/>
            <person name="Lauterbach L."/>
            <person name="Steele A.D."/>
            <person name="Gui C."/>
            <person name="Meng S."/>
            <person name="Li G."/>
            <person name="Viehrig K."/>
            <person name="Ye F."/>
            <person name="Su P."/>
            <person name="Kiefer A.F."/>
            <person name="Nichols A."/>
            <person name="Cepeda A.J."/>
            <person name="Yan W."/>
            <person name="Fan B."/>
            <person name="Jiang Y."/>
            <person name="Adhikari A."/>
            <person name="Zheng C.-J."/>
            <person name="Schuster L."/>
            <person name="Cowan T.M."/>
            <person name="Smanski M.J."/>
            <person name="Chevrette M.G."/>
            <person name="De Carvalho L.P.S."/>
            <person name="Shen B."/>
        </authorList>
    </citation>
    <scope>NUCLEOTIDE SEQUENCE [LARGE SCALE GENOMIC DNA]</scope>
    <source>
        <strain evidence="8 9">NPDC058328</strain>
    </source>
</reference>
<dbReference type="Proteomes" id="UP001601627">
    <property type="component" value="Unassembled WGS sequence"/>
</dbReference>
<gene>
    <name evidence="8" type="ORF">ACFVZC_21010</name>
</gene>
<feature type="domain" description="Methylamine utilisation protein MauE" evidence="7">
    <location>
        <begin position="7"/>
        <end position="135"/>
    </location>
</feature>
<evidence type="ECO:0000256" key="1">
    <source>
        <dbReference type="ARBA" id="ARBA00004141"/>
    </source>
</evidence>
<dbReference type="InterPro" id="IPR009908">
    <property type="entry name" value="Methylamine_util_MauE"/>
</dbReference>
<keyword evidence="4 6" id="KW-0472">Membrane</keyword>
<protein>
    <submittedName>
        <fullName evidence="8">MauE/DoxX family redox-associated membrane protein</fullName>
    </submittedName>
</protein>